<protein>
    <submittedName>
        <fullName evidence="1">Uncharacterized protein</fullName>
    </submittedName>
</protein>
<accession>A0A7R8WF37</accession>
<feature type="non-terminal residue" evidence="1">
    <location>
        <position position="1"/>
    </location>
</feature>
<feature type="non-terminal residue" evidence="1">
    <location>
        <position position="600"/>
    </location>
</feature>
<dbReference type="EMBL" id="OB662732">
    <property type="protein sequence ID" value="CAD7230506.1"/>
    <property type="molecule type" value="Genomic_DNA"/>
</dbReference>
<reference evidence="1" key="1">
    <citation type="submission" date="2020-11" db="EMBL/GenBank/DDBJ databases">
        <authorList>
            <person name="Tran Van P."/>
        </authorList>
    </citation>
    <scope>NUCLEOTIDE SEQUENCE</scope>
</reference>
<sequence length="600" mass="65363">VAAGCSIEYTSTDHCRNNSNGGSTCYCRTPLCNKWSPPPDDGIGPSQGASLKCYHCSDILESTPSHWLVVPCGSKTVLDCGRKEVVEVLGPSNSCMTGYDWDGELVFATCSREDLNTCREALHPDIKLLGKECFCQTSLCNGDSLKCYHCSDILEFTPSNWLVVPCGSKTVLDCGRKEVVEVLGPSNSCMTGYAWDGEVVFASCSREDLNTCRDALHPDIKPLGKECFCQTSLCNGNSFRCYHCRDEPGAETPCDAQKEVDCLYDPYFLTCMAEYDADGKMVAAGCSIKYMSTDHCRNNSNGGSTCYCGAPLCNKWSPPPDDGIGPSQGVPFMTLARAAVPLMLLAQASVPLMTFAQSGVPLMTIAQAAVPQMILPQADNSSLECYHCLWLPFTESSQKIPCDNLTKQDCGSKEVVENLGGPSKSCRYAFDADGRRVLAGCSREDLNTCRDALHPDLKPLGKECFCQTSLCNGNSLRCYRCWDEDSVGISCDAPKEVECHDPESYGTCRAEYNADGKSLFRPLPCSTPLGVPSPDTLSVPWSVCLRFITGKKINYCAKKIQSSYEEVQFALTDSGRKGNLQISFFPQNLLPFLENAKPGP</sequence>
<name>A0A7R8WF37_9CRUS</name>
<evidence type="ECO:0000313" key="1">
    <source>
        <dbReference type="EMBL" id="CAD7230506.1"/>
    </source>
</evidence>
<gene>
    <name evidence="1" type="ORF">CTOB1V02_LOCUS8364</name>
</gene>
<organism evidence="1">
    <name type="scientific">Cyprideis torosa</name>
    <dbReference type="NCBI Taxonomy" id="163714"/>
    <lineage>
        <taxon>Eukaryota</taxon>
        <taxon>Metazoa</taxon>
        <taxon>Ecdysozoa</taxon>
        <taxon>Arthropoda</taxon>
        <taxon>Crustacea</taxon>
        <taxon>Oligostraca</taxon>
        <taxon>Ostracoda</taxon>
        <taxon>Podocopa</taxon>
        <taxon>Podocopida</taxon>
        <taxon>Cytherocopina</taxon>
        <taxon>Cytheroidea</taxon>
        <taxon>Cytherideidae</taxon>
        <taxon>Cyprideis</taxon>
    </lineage>
</organism>
<proteinExistence type="predicted"/>
<dbReference type="AlphaFoldDB" id="A0A7R8WF37"/>